<protein>
    <submittedName>
        <fullName evidence="5">FAD-dependent monooxygenase</fullName>
    </submittedName>
</protein>
<evidence type="ECO:0000256" key="2">
    <source>
        <dbReference type="ARBA" id="ARBA00022630"/>
    </source>
</evidence>
<keyword evidence="2" id="KW-0285">Flavoprotein</keyword>
<dbReference type="InterPro" id="IPR002938">
    <property type="entry name" value="FAD-bd"/>
</dbReference>
<evidence type="ECO:0000313" key="6">
    <source>
        <dbReference type="Proteomes" id="UP001596956"/>
    </source>
</evidence>
<name>A0ABW3B9S4_9ACTN</name>
<evidence type="ECO:0000256" key="3">
    <source>
        <dbReference type="ARBA" id="ARBA00022827"/>
    </source>
</evidence>
<dbReference type="PANTHER" id="PTHR43004:SF19">
    <property type="entry name" value="BINDING MONOOXYGENASE, PUTATIVE (JCVI)-RELATED"/>
    <property type="match status" value="1"/>
</dbReference>
<evidence type="ECO:0000259" key="4">
    <source>
        <dbReference type="Pfam" id="PF01494"/>
    </source>
</evidence>
<organism evidence="5 6">
    <name type="scientific">Streptomonospora algeriensis</name>
    <dbReference type="NCBI Taxonomy" id="995084"/>
    <lineage>
        <taxon>Bacteria</taxon>
        <taxon>Bacillati</taxon>
        <taxon>Actinomycetota</taxon>
        <taxon>Actinomycetes</taxon>
        <taxon>Streptosporangiales</taxon>
        <taxon>Nocardiopsidaceae</taxon>
        <taxon>Streptomonospora</taxon>
    </lineage>
</organism>
<dbReference type="Gene3D" id="3.40.30.120">
    <property type="match status" value="1"/>
</dbReference>
<dbReference type="SUPFAM" id="SSF51905">
    <property type="entry name" value="FAD/NAD(P)-binding domain"/>
    <property type="match status" value="1"/>
</dbReference>
<dbReference type="Pfam" id="PF21274">
    <property type="entry name" value="Rng_hyd_C"/>
    <property type="match status" value="1"/>
</dbReference>
<gene>
    <name evidence="5" type="ORF">ACFQZU_01470</name>
</gene>
<dbReference type="PRINTS" id="PR00420">
    <property type="entry name" value="RNGMNOXGNASE"/>
</dbReference>
<keyword evidence="5" id="KW-0503">Monooxygenase</keyword>
<dbReference type="EMBL" id="JBHTHR010000014">
    <property type="protein sequence ID" value="MFD0799988.1"/>
    <property type="molecule type" value="Genomic_DNA"/>
</dbReference>
<keyword evidence="5" id="KW-0560">Oxidoreductase</keyword>
<comment type="caution">
    <text evidence="5">The sequence shown here is derived from an EMBL/GenBank/DDBJ whole genome shotgun (WGS) entry which is preliminary data.</text>
</comment>
<comment type="cofactor">
    <cofactor evidence="1">
        <name>FAD</name>
        <dbReference type="ChEBI" id="CHEBI:57692"/>
    </cofactor>
</comment>
<dbReference type="PANTHER" id="PTHR43004">
    <property type="entry name" value="TRK SYSTEM POTASSIUM UPTAKE PROTEIN"/>
    <property type="match status" value="1"/>
</dbReference>
<evidence type="ECO:0000313" key="5">
    <source>
        <dbReference type="EMBL" id="MFD0799988.1"/>
    </source>
</evidence>
<sequence length="535" mass="56362">MQQVETDVLIAGGGLVGLSAAVFAAHQGLRAVLVERRSGLSPHPRARGVNPRTMELLRGVGLEERVRSTGSGRALAGNSGVIAMESLTGRQFAELQDGYHADSGADYSDLSACGWCLCHQDELEPLLRDRAVELGADLRFGRELVSFDQDAGGVAALVSGEGERYRIHASYLVAADGAASGIRERLGIGFSGRQDMARFMNISFEADLREALGDRRFILSYVAAAGARCALLPVDNAHRWLLHVMDDTQGDVSAYDEARCVDLVRRAAGIPDLEVAVRGVVPWRASGLVADSFSSGRVHLVGDAAHVMPPSGAFGSNTGVSDAHNLAWKLALVVSGSADPSLLDTYGAERRPVALATVRQAVLRSQDRPRMMRGGEEGPPPEIRPDADVMFHYRYASSAVPGSAPIGETGVWDGADSGGPGTRAPHVWLGAEPSVSTVDLFGPGFTFLSAPEGAEWAVSARAEAERRGVRLDCRELGEGEPGAQAWASAYGVRAGGAVLVRPDGFVAWRAAGPPATGDPQEPGAVLAALLGHLRD</sequence>
<keyword evidence="6" id="KW-1185">Reference proteome</keyword>
<dbReference type="InterPro" id="IPR050641">
    <property type="entry name" value="RIFMO-like"/>
</dbReference>
<dbReference type="GO" id="GO:0004497">
    <property type="term" value="F:monooxygenase activity"/>
    <property type="evidence" value="ECO:0007669"/>
    <property type="project" value="UniProtKB-KW"/>
</dbReference>
<dbReference type="InterPro" id="IPR036188">
    <property type="entry name" value="FAD/NAD-bd_sf"/>
</dbReference>
<dbReference type="Gene3D" id="3.30.9.10">
    <property type="entry name" value="D-Amino Acid Oxidase, subunit A, domain 2"/>
    <property type="match status" value="1"/>
</dbReference>
<dbReference type="Pfam" id="PF01494">
    <property type="entry name" value="FAD_binding_3"/>
    <property type="match status" value="1"/>
</dbReference>
<accession>A0ABW3B9S4</accession>
<dbReference type="Proteomes" id="UP001596956">
    <property type="component" value="Unassembled WGS sequence"/>
</dbReference>
<evidence type="ECO:0000256" key="1">
    <source>
        <dbReference type="ARBA" id="ARBA00001974"/>
    </source>
</evidence>
<feature type="domain" description="FAD-binding" evidence="4">
    <location>
        <begin position="5"/>
        <end position="360"/>
    </location>
</feature>
<proteinExistence type="predicted"/>
<dbReference type="Gene3D" id="3.50.50.60">
    <property type="entry name" value="FAD/NAD(P)-binding domain"/>
    <property type="match status" value="1"/>
</dbReference>
<reference evidence="6" key="1">
    <citation type="journal article" date="2019" name="Int. J. Syst. Evol. Microbiol.">
        <title>The Global Catalogue of Microorganisms (GCM) 10K type strain sequencing project: providing services to taxonomists for standard genome sequencing and annotation.</title>
        <authorList>
            <consortium name="The Broad Institute Genomics Platform"/>
            <consortium name="The Broad Institute Genome Sequencing Center for Infectious Disease"/>
            <person name="Wu L."/>
            <person name="Ma J."/>
        </authorList>
    </citation>
    <scope>NUCLEOTIDE SEQUENCE [LARGE SCALE GENOMIC DNA]</scope>
    <source>
        <strain evidence="6">CCUG 63369</strain>
    </source>
</reference>
<keyword evidence="3" id="KW-0274">FAD</keyword>